<gene>
    <name evidence="1" type="ORF">E4O86_14150</name>
</gene>
<dbReference type="CDD" id="cd17033">
    <property type="entry name" value="DR1245-like"/>
    <property type="match status" value="1"/>
</dbReference>
<dbReference type="EMBL" id="SPKJ01000050">
    <property type="protein sequence ID" value="MYZ48853.1"/>
    <property type="molecule type" value="Genomic_DNA"/>
</dbReference>
<evidence type="ECO:0000313" key="1">
    <source>
        <dbReference type="EMBL" id="MYZ48853.1"/>
    </source>
</evidence>
<dbReference type="RefSeq" id="WP_161141198.1">
    <property type="nucleotide sequence ID" value="NZ_SPKJ01000050.1"/>
</dbReference>
<keyword evidence="2" id="KW-1185">Reference proteome</keyword>
<organism evidence="1 2">
    <name type="scientific">Propylenella binzhouense</name>
    <dbReference type="NCBI Taxonomy" id="2555902"/>
    <lineage>
        <taxon>Bacteria</taxon>
        <taxon>Pseudomonadati</taxon>
        <taxon>Pseudomonadota</taxon>
        <taxon>Alphaproteobacteria</taxon>
        <taxon>Hyphomicrobiales</taxon>
        <taxon>Propylenellaceae</taxon>
        <taxon>Propylenella</taxon>
    </lineage>
</organism>
<name>A0A964T5I5_9HYPH</name>
<accession>A0A964T5I5</accession>
<dbReference type="Pfam" id="PF10722">
    <property type="entry name" value="YbjN"/>
    <property type="match status" value="1"/>
</dbReference>
<evidence type="ECO:0000313" key="2">
    <source>
        <dbReference type="Proteomes" id="UP000773614"/>
    </source>
</evidence>
<dbReference type="OrthoDB" id="9792176at2"/>
<proteinExistence type="predicted"/>
<dbReference type="AlphaFoldDB" id="A0A964T5I5"/>
<protein>
    <submittedName>
        <fullName evidence="1">Uncharacterized protein</fullName>
    </submittedName>
</protein>
<reference evidence="1" key="1">
    <citation type="submission" date="2019-03" db="EMBL/GenBank/DDBJ databases">
        <title>Afifella sp. nov., isolated from activated sludge.</title>
        <authorList>
            <person name="Li Q."/>
            <person name="Liu Y."/>
        </authorList>
    </citation>
    <scope>NUCLEOTIDE SEQUENCE</scope>
    <source>
        <strain evidence="1">L72</strain>
    </source>
</reference>
<dbReference type="InterPro" id="IPR019660">
    <property type="entry name" value="Put_sensory_transdc_reg_YbjN"/>
</dbReference>
<sequence length="166" mass="18677">MSLIDIDMSIHQNPVDLVEQIASSHDWAFDRSGEDEITISVSGSWCDYNISLSWMGELEALHLACAFDFKVTERRKNEVMRLLALVNEQLWIGHFDLWQAEGVVMYRNGLLLTEGMEAGSGQLEAMLNAAVEACERYYQAFQFVIWAGKSPEEALGAVLFETHGEA</sequence>
<comment type="caution">
    <text evidence="1">The sequence shown here is derived from an EMBL/GenBank/DDBJ whole genome shotgun (WGS) entry which is preliminary data.</text>
</comment>
<dbReference type="Proteomes" id="UP000773614">
    <property type="component" value="Unassembled WGS sequence"/>
</dbReference>